<organism evidence="10 11">
    <name type="scientific">Argiope bruennichi</name>
    <name type="common">Wasp spider</name>
    <name type="synonym">Aranea bruennichi</name>
    <dbReference type="NCBI Taxonomy" id="94029"/>
    <lineage>
        <taxon>Eukaryota</taxon>
        <taxon>Metazoa</taxon>
        <taxon>Ecdysozoa</taxon>
        <taxon>Arthropoda</taxon>
        <taxon>Chelicerata</taxon>
        <taxon>Arachnida</taxon>
        <taxon>Araneae</taxon>
        <taxon>Araneomorphae</taxon>
        <taxon>Entelegynae</taxon>
        <taxon>Araneoidea</taxon>
        <taxon>Araneidae</taxon>
        <taxon>Argiope</taxon>
    </lineage>
</organism>
<reference evidence="10" key="1">
    <citation type="journal article" date="2020" name="bioRxiv">
        <title>Chromosome-level reference genome of the European wasp spider Argiope bruennichi: a resource for studies on range expansion and evolutionary adaptation.</title>
        <authorList>
            <person name="Sheffer M.M."/>
            <person name="Hoppe A."/>
            <person name="Krehenwinkel H."/>
            <person name="Uhl G."/>
            <person name="Kuss A.W."/>
            <person name="Jensen L."/>
            <person name="Jensen C."/>
            <person name="Gillespie R.G."/>
            <person name="Hoff K.J."/>
            <person name="Prost S."/>
        </authorList>
    </citation>
    <scope>NUCLEOTIDE SEQUENCE</scope>
</reference>
<keyword evidence="4 7" id="KW-0863">Zinc-finger</keyword>
<dbReference type="SMART" id="SM00355">
    <property type="entry name" value="ZnF_C2H2"/>
    <property type="match status" value="8"/>
</dbReference>
<feature type="domain" description="C2H2-type" evidence="9">
    <location>
        <begin position="73"/>
        <end position="100"/>
    </location>
</feature>
<dbReference type="GO" id="GO:0000981">
    <property type="term" value="F:DNA-binding transcription factor activity, RNA polymerase II-specific"/>
    <property type="evidence" value="ECO:0007669"/>
    <property type="project" value="TreeGrafter"/>
</dbReference>
<dbReference type="PROSITE" id="PS00028">
    <property type="entry name" value="ZINC_FINGER_C2H2_1"/>
    <property type="match status" value="5"/>
</dbReference>
<protein>
    <submittedName>
        <fullName evidence="10">Zinc finger protein with KRAB and SCAN like protein</fullName>
    </submittedName>
</protein>
<gene>
    <name evidence="10" type="ORF">HNY73_010338</name>
</gene>
<dbReference type="PANTHER" id="PTHR24381">
    <property type="entry name" value="ZINC FINGER PROTEIN"/>
    <property type="match status" value="1"/>
</dbReference>
<dbReference type="PROSITE" id="PS50157">
    <property type="entry name" value="ZINC_FINGER_C2H2_2"/>
    <property type="match status" value="3"/>
</dbReference>
<evidence type="ECO:0000313" key="10">
    <source>
        <dbReference type="EMBL" id="KAF8784691.1"/>
    </source>
</evidence>
<dbReference type="Pfam" id="PF00096">
    <property type="entry name" value="zf-C2H2"/>
    <property type="match status" value="1"/>
</dbReference>
<keyword evidence="6" id="KW-0539">Nucleus</keyword>
<comment type="caution">
    <text evidence="10">The sequence shown here is derived from an EMBL/GenBank/DDBJ whole genome shotgun (WGS) entry which is preliminary data.</text>
</comment>
<dbReference type="EMBL" id="JABXBU010000030">
    <property type="protein sequence ID" value="KAF8784691.1"/>
    <property type="molecule type" value="Genomic_DNA"/>
</dbReference>
<proteinExistence type="predicted"/>
<dbReference type="GO" id="GO:0008270">
    <property type="term" value="F:zinc ion binding"/>
    <property type="evidence" value="ECO:0007669"/>
    <property type="project" value="UniProtKB-KW"/>
</dbReference>
<dbReference type="InterPro" id="IPR013087">
    <property type="entry name" value="Znf_C2H2_type"/>
</dbReference>
<name>A0A8T0F1I2_ARGBR</name>
<accession>A0A8T0F1I2</accession>
<evidence type="ECO:0000256" key="2">
    <source>
        <dbReference type="ARBA" id="ARBA00022723"/>
    </source>
</evidence>
<dbReference type="InterPro" id="IPR036236">
    <property type="entry name" value="Znf_C2H2_sf"/>
</dbReference>
<keyword evidence="11" id="KW-1185">Reference proteome</keyword>
<dbReference type="Gene3D" id="3.30.160.60">
    <property type="entry name" value="Classic Zinc Finger"/>
    <property type="match status" value="2"/>
</dbReference>
<dbReference type="GO" id="GO:0005634">
    <property type="term" value="C:nucleus"/>
    <property type="evidence" value="ECO:0007669"/>
    <property type="project" value="UniProtKB-SubCell"/>
</dbReference>
<sequence length="520" mass="60473">MPPRKFTRKRSKKASWKSLGDEATNVSTSQKNSETHTKAVVKSQSNATCVICKRSFTSEKMLNDHNTKHHYIRHCPNCPKTFRQTRKFILHLRSHLNDNPYLCKICFEAFNEKKCMLTHKKMHNRFTRLQCKKCSEVFFHINSYSVHKQTHNGPPYPCDYCDIVFSNFYDRIVHYKNHLNRCGLCRNKVVAFPTNLGLVFHMRFAHQEDVATNAPASTFEPYVSTGAVNLEEDSESDSMDDLLSSDDESLEDIDYNYQKDAVEPVYTLKRKDKFICFICYDLYPSSELLKSHMKAHTWFPCNFCPKFFTDPETFHNHKCDFTYFHRADVNCSTKIKCENCEKTVANDITSHLDESNDRESMNNLLSSDSESDSDDIYYKYQKVLFQNHKCDSSDVPCADVNCSTESECENCEKTSKMAPDISAVNMNAPQSVLSTFQDIKYDIAQLINFIEFVKSRELPLDVKTLNHIALHATSLRIILKDSQIRCCFPSEWIPEIEDMYFRLQDFSQSLCDRIHHSSEQ</sequence>
<evidence type="ECO:0000256" key="8">
    <source>
        <dbReference type="SAM" id="MobiDB-lite"/>
    </source>
</evidence>
<feature type="compositionally biased region" description="Basic residues" evidence="8">
    <location>
        <begin position="1"/>
        <end position="15"/>
    </location>
</feature>
<feature type="compositionally biased region" description="Basic and acidic residues" evidence="8">
    <location>
        <begin position="351"/>
        <end position="360"/>
    </location>
</feature>
<dbReference type="GO" id="GO:0000977">
    <property type="term" value="F:RNA polymerase II transcription regulatory region sequence-specific DNA binding"/>
    <property type="evidence" value="ECO:0007669"/>
    <property type="project" value="TreeGrafter"/>
</dbReference>
<dbReference type="PANTHER" id="PTHR24381:SF393">
    <property type="entry name" value="CHROMATIN-LINKED ADAPTOR FOR MSL PROTEINS, ISOFORM B"/>
    <property type="match status" value="1"/>
</dbReference>
<feature type="region of interest" description="Disordered" evidence="8">
    <location>
        <begin position="351"/>
        <end position="371"/>
    </location>
</feature>
<evidence type="ECO:0000256" key="3">
    <source>
        <dbReference type="ARBA" id="ARBA00022737"/>
    </source>
</evidence>
<evidence type="ECO:0000259" key="9">
    <source>
        <dbReference type="PROSITE" id="PS50157"/>
    </source>
</evidence>
<dbReference type="Proteomes" id="UP000807504">
    <property type="component" value="Unassembled WGS sequence"/>
</dbReference>
<evidence type="ECO:0000256" key="7">
    <source>
        <dbReference type="PROSITE-ProRule" id="PRU00042"/>
    </source>
</evidence>
<keyword evidence="5" id="KW-0862">Zinc</keyword>
<evidence type="ECO:0000256" key="6">
    <source>
        <dbReference type="ARBA" id="ARBA00023242"/>
    </source>
</evidence>
<keyword evidence="3" id="KW-0677">Repeat</keyword>
<dbReference type="SUPFAM" id="SSF57667">
    <property type="entry name" value="beta-beta-alpha zinc fingers"/>
    <property type="match status" value="2"/>
</dbReference>
<dbReference type="OrthoDB" id="6437496at2759"/>
<keyword evidence="2" id="KW-0479">Metal-binding</keyword>
<feature type="domain" description="C2H2-type" evidence="9">
    <location>
        <begin position="129"/>
        <end position="156"/>
    </location>
</feature>
<reference evidence="10" key="2">
    <citation type="submission" date="2020-06" db="EMBL/GenBank/DDBJ databases">
        <authorList>
            <person name="Sheffer M."/>
        </authorList>
    </citation>
    <scope>NUCLEOTIDE SEQUENCE</scope>
</reference>
<feature type="region of interest" description="Disordered" evidence="8">
    <location>
        <begin position="1"/>
        <end position="38"/>
    </location>
</feature>
<evidence type="ECO:0000256" key="1">
    <source>
        <dbReference type="ARBA" id="ARBA00004123"/>
    </source>
</evidence>
<dbReference type="AlphaFoldDB" id="A0A8T0F1I2"/>
<feature type="domain" description="C2H2-type" evidence="9">
    <location>
        <begin position="101"/>
        <end position="123"/>
    </location>
</feature>
<evidence type="ECO:0000313" key="11">
    <source>
        <dbReference type="Proteomes" id="UP000807504"/>
    </source>
</evidence>
<evidence type="ECO:0000256" key="5">
    <source>
        <dbReference type="ARBA" id="ARBA00022833"/>
    </source>
</evidence>
<evidence type="ECO:0000256" key="4">
    <source>
        <dbReference type="ARBA" id="ARBA00022771"/>
    </source>
</evidence>
<comment type="subcellular location">
    <subcellularLocation>
        <location evidence="1">Nucleus</location>
    </subcellularLocation>
</comment>